<evidence type="ECO:0000313" key="2">
    <source>
        <dbReference type="Proteomes" id="UP001644719"/>
    </source>
</evidence>
<evidence type="ECO:0000313" key="1">
    <source>
        <dbReference type="EMBL" id="NSG85614.1"/>
    </source>
</evidence>
<reference evidence="1 2" key="1">
    <citation type="journal article" date="2020" name="Cell Host Microbe">
        <title>Functional and Genomic Variation between Human-Derived Isolates of Lachnospiraceae Reveals Inter- and Intra-Species Diversity.</title>
        <authorList>
            <person name="Sorbara M.T."/>
            <person name="Littmann E.R."/>
            <person name="Fontana E."/>
            <person name="Moody T.U."/>
            <person name="Kohout C.E."/>
            <person name="Gjonbalaj M."/>
            <person name="Eaton V."/>
            <person name="Seok R."/>
            <person name="Leiner I.M."/>
            <person name="Pamer E.G."/>
        </authorList>
    </citation>
    <scope>NUCLEOTIDE SEQUENCE [LARGE SCALE GENOMIC DNA]</scope>
    <source>
        <strain evidence="1 2">MSK.17.74</strain>
    </source>
</reference>
<dbReference type="EMBL" id="JAAITS010000022">
    <property type="protein sequence ID" value="NSG85614.1"/>
    <property type="molecule type" value="Genomic_DNA"/>
</dbReference>
<organism evidence="1 2">
    <name type="scientific">Blautia faecis</name>
    <dbReference type="NCBI Taxonomy" id="871665"/>
    <lineage>
        <taxon>Bacteria</taxon>
        <taxon>Bacillati</taxon>
        <taxon>Bacillota</taxon>
        <taxon>Clostridia</taxon>
        <taxon>Lachnospirales</taxon>
        <taxon>Lachnospiraceae</taxon>
        <taxon>Blautia</taxon>
    </lineage>
</organism>
<name>A0ABX2H8A8_9FIRM</name>
<evidence type="ECO:0008006" key="3">
    <source>
        <dbReference type="Google" id="ProtNLM"/>
    </source>
</evidence>
<accession>A0ABX2H8A8</accession>
<protein>
    <recommendedName>
        <fullName evidence="3">ATP-binding protein</fullName>
    </recommendedName>
</protein>
<comment type="caution">
    <text evidence="1">The sequence shown here is derived from an EMBL/GenBank/DDBJ whole genome shotgun (WGS) entry which is preliminary data.</text>
</comment>
<gene>
    <name evidence="1" type="ORF">G5B17_09230</name>
</gene>
<dbReference type="RefSeq" id="WP_173735510.1">
    <property type="nucleotide sequence ID" value="NZ_JAAITS010000022.1"/>
</dbReference>
<proteinExistence type="predicted"/>
<dbReference type="Proteomes" id="UP001644719">
    <property type="component" value="Unassembled WGS sequence"/>
</dbReference>
<keyword evidence="2" id="KW-1185">Reference proteome</keyword>
<sequence>MSEITKEDAYLRFNKELMKTVRVVAAVIKTVNENDEPIILLDDCDAHLAESLFKHALGILHLILDLQKQR</sequence>